<dbReference type="EMBL" id="AF046931">
    <property type="protein sequence ID" value="AAD02440.1"/>
    <property type="molecule type" value="Genomic_DNA"/>
</dbReference>
<protein>
    <submittedName>
        <fullName evidence="7">Rubisco operon transcriptional regulator</fullName>
    </submittedName>
</protein>
<feature type="domain" description="HTH lysR-type" evidence="6">
    <location>
        <begin position="4"/>
        <end position="61"/>
    </location>
</feature>
<evidence type="ECO:0000256" key="2">
    <source>
        <dbReference type="ARBA" id="ARBA00023015"/>
    </source>
</evidence>
<organism evidence="7">
    <name type="scientific">Thiobacillus denitrificans</name>
    <dbReference type="NCBI Taxonomy" id="36861"/>
    <lineage>
        <taxon>Bacteria</taxon>
        <taxon>Pseudomonadati</taxon>
        <taxon>Pseudomonadota</taxon>
        <taxon>Betaproteobacteria</taxon>
        <taxon>Nitrosomonadales</taxon>
        <taxon>Thiobacillaceae</taxon>
        <taxon>Thiobacillus</taxon>
    </lineage>
</organism>
<dbReference type="PROSITE" id="PS50931">
    <property type="entry name" value="HTH_LYSR"/>
    <property type="match status" value="1"/>
</dbReference>
<dbReference type="CDD" id="cd08419">
    <property type="entry name" value="PBP2_CbbR_RubisCO_like"/>
    <property type="match status" value="1"/>
</dbReference>
<dbReference type="InterPro" id="IPR000847">
    <property type="entry name" value="LysR_HTH_N"/>
</dbReference>
<comment type="similarity">
    <text evidence="1">Belongs to the LysR transcriptional regulatory family.</text>
</comment>
<evidence type="ECO:0000256" key="1">
    <source>
        <dbReference type="ARBA" id="ARBA00009437"/>
    </source>
</evidence>
<name>Q9ZHZ6_THIDE</name>
<feature type="compositionally biased region" description="Polar residues" evidence="5">
    <location>
        <begin position="297"/>
        <end position="311"/>
    </location>
</feature>
<evidence type="ECO:0000256" key="4">
    <source>
        <dbReference type="ARBA" id="ARBA00023163"/>
    </source>
</evidence>
<dbReference type="InterPro" id="IPR005119">
    <property type="entry name" value="LysR_subst-bd"/>
</dbReference>
<dbReference type="PRINTS" id="PR00039">
    <property type="entry name" value="HTHLYSR"/>
</dbReference>
<accession>Q9ZHZ6</accession>
<dbReference type="InterPro" id="IPR036388">
    <property type="entry name" value="WH-like_DNA-bd_sf"/>
</dbReference>
<dbReference type="GO" id="GO:0003700">
    <property type="term" value="F:DNA-binding transcription factor activity"/>
    <property type="evidence" value="ECO:0007669"/>
    <property type="project" value="InterPro"/>
</dbReference>
<proteinExistence type="inferred from homology"/>
<evidence type="ECO:0000259" key="6">
    <source>
        <dbReference type="PROSITE" id="PS50931"/>
    </source>
</evidence>
<evidence type="ECO:0000256" key="3">
    <source>
        <dbReference type="ARBA" id="ARBA00023125"/>
    </source>
</evidence>
<dbReference type="AlphaFoldDB" id="Q9ZHZ6"/>
<keyword evidence="3" id="KW-0238">DNA-binding</keyword>
<dbReference type="GO" id="GO:0000976">
    <property type="term" value="F:transcription cis-regulatory region binding"/>
    <property type="evidence" value="ECO:0007669"/>
    <property type="project" value="TreeGrafter"/>
</dbReference>
<dbReference type="Pfam" id="PF03466">
    <property type="entry name" value="LysR_substrate"/>
    <property type="match status" value="1"/>
</dbReference>
<dbReference type="SUPFAM" id="SSF53850">
    <property type="entry name" value="Periplasmic binding protein-like II"/>
    <property type="match status" value="1"/>
</dbReference>
<dbReference type="PANTHER" id="PTHR30126:SF5">
    <property type="entry name" value="HTH-TYPE TRANSCRIPTIONAL ACTIVATOR CMPR"/>
    <property type="match status" value="1"/>
</dbReference>
<dbReference type="Gene3D" id="1.10.10.10">
    <property type="entry name" value="Winged helix-like DNA-binding domain superfamily/Winged helix DNA-binding domain"/>
    <property type="match status" value="1"/>
</dbReference>
<keyword evidence="2" id="KW-0805">Transcription regulation</keyword>
<sequence>MRRLTLRQFRIFEAVARHLSFSRAAEELHLSQPAVSMQVRGIEVILGMPLTEQIGRKIFLTDAGREYCTRARRSRRVSTDLQHNLVQLRGLEQGRLTLAVTSTVNAVATGILARFRARYPDIAIHLGVSNRAEVLDMLVGNQVDLAIMGQVPDHLGLDATRFMDNPLVVIAPPDHPLASRRKVPIETLADEPFLVREAGSGTRGAMERFFAARGLELKSSMEMSRNEAIRQAVQAGLGLGILSLQTLELELALKRLAVLKAEGFPIMRHWYVVHRADKRLSPVAQAFKEIRAGGTKRTSPASLVRHSNNVRTRLGAHRHA</sequence>
<gene>
    <name evidence="7" type="primary">cbbRII</name>
</gene>
<evidence type="ECO:0000313" key="7">
    <source>
        <dbReference type="EMBL" id="AAD02440.1"/>
    </source>
</evidence>
<dbReference type="PANTHER" id="PTHR30126">
    <property type="entry name" value="HTH-TYPE TRANSCRIPTIONAL REGULATOR"/>
    <property type="match status" value="1"/>
</dbReference>
<dbReference type="Gene3D" id="3.40.190.290">
    <property type="match status" value="1"/>
</dbReference>
<dbReference type="SUPFAM" id="SSF46785">
    <property type="entry name" value="Winged helix' DNA-binding domain"/>
    <property type="match status" value="1"/>
</dbReference>
<keyword evidence="4" id="KW-0804">Transcription</keyword>
<feature type="region of interest" description="Disordered" evidence="5">
    <location>
        <begin position="297"/>
        <end position="320"/>
    </location>
</feature>
<evidence type="ECO:0000256" key="5">
    <source>
        <dbReference type="SAM" id="MobiDB-lite"/>
    </source>
</evidence>
<reference evidence="7" key="1">
    <citation type="submission" date="1998-02" db="EMBL/GenBank/DDBJ databases">
        <authorList>
            <person name="Shively J.M."/>
        </authorList>
    </citation>
    <scope>NUCLEOTIDE SEQUENCE</scope>
    <source>
        <strain evidence="7">ATCC 25259</strain>
    </source>
</reference>
<dbReference type="InterPro" id="IPR036390">
    <property type="entry name" value="WH_DNA-bd_sf"/>
</dbReference>
<dbReference type="Pfam" id="PF00126">
    <property type="entry name" value="HTH_1"/>
    <property type="match status" value="1"/>
</dbReference>